<comment type="caution">
    <text evidence="2">The sequence shown here is derived from an EMBL/GenBank/DDBJ whole genome shotgun (WGS) entry which is preliminary data.</text>
</comment>
<dbReference type="Proteomes" id="UP001224359">
    <property type="component" value="Unassembled WGS sequence"/>
</dbReference>
<evidence type="ECO:0000313" key="3">
    <source>
        <dbReference type="Proteomes" id="UP001224359"/>
    </source>
</evidence>
<gene>
    <name evidence="2" type="ORF">J2S77_001335</name>
</gene>
<dbReference type="InterPro" id="IPR000073">
    <property type="entry name" value="AB_hydrolase_1"/>
</dbReference>
<keyword evidence="3" id="KW-1185">Reference proteome</keyword>
<evidence type="ECO:0000313" key="2">
    <source>
        <dbReference type="EMBL" id="MDQ0159371.1"/>
    </source>
</evidence>
<evidence type="ECO:0000259" key="1">
    <source>
        <dbReference type="Pfam" id="PF12697"/>
    </source>
</evidence>
<name>A0ABT9VEH3_9BACI</name>
<dbReference type="PANTHER" id="PTHR37946:SF1">
    <property type="entry name" value="SLL1969 PROTEIN"/>
    <property type="match status" value="1"/>
</dbReference>
<dbReference type="Gene3D" id="3.40.50.1820">
    <property type="entry name" value="alpha/beta hydrolase"/>
    <property type="match status" value="1"/>
</dbReference>
<organism evidence="2 3">
    <name type="scientific">Alkalibacillus salilacus</name>
    <dbReference type="NCBI Taxonomy" id="284582"/>
    <lineage>
        <taxon>Bacteria</taxon>
        <taxon>Bacillati</taxon>
        <taxon>Bacillota</taxon>
        <taxon>Bacilli</taxon>
        <taxon>Bacillales</taxon>
        <taxon>Bacillaceae</taxon>
        <taxon>Alkalibacillus</taxon>
    </lineage>
</organism>
<accession>A0ABT9VEH3</accession>
<dbReference type="RefSeq" id="WP_167262204.1">
    <property type="nucleotide sequence ID" value="NZ_JAUSTQ010000004.1"/>
</dbReference>
<feature type="domain" description="AB hydrolase-1" evidence="1">
    <location>
        <begin position="3"/>
        <end position="104"/>
    </location>
</feature>
<dbReference type="Pfam" id="PF12697">
    <property type="entry name" value="Abhydrolase_6"/>
    <property type="match status" value="1"/>
</dbReference>
<dbReference type="EMBL" id="JAUSTQ010000004">
    <property type="protein sequence ID" value="MDQ0159371.1"/>
    <property type="molecule type" value="Genomic_DNA"/>
</dbReference>
<dbReference type="PANTHER" id="PTHR37946">
    <property type="entry name" value="SLL1969 PROTEIN"/>
    <property type="match status" value="1"/>
</dbReference>
<proteinExistence type="predicted"/>
<protein>
    <submittedName>
        <fullName evidence="2">Pimeloyl-ACP methyl ester carboxylesterase</fullName>
    </submittedName>
</protein>
<dbReference type="InterPro" id="IPR029058">
    <property type="entry name" value="AB_hydrolase_fold"/>
</dbReference>
<reference evidence="2 3" key="1">
    <citation type="submission" date="2023-07" db="EMBL/GenBank/DDBJ databases">
        <title>Genomic Encyclopedia of Type Strains, Phase IV (KMG-IV): sequencing the most valuable type-strain genomes for metagenomic binning, comparative biology and taxonomic classification.</title>
        <authorList>
            <person name="Goeker M."/>
        </authorList>
    </citation>
    <scope>NUCLEOTIDE SEQUENCE [LARGE SCALE GENOMIC DNA]</scope>
    <source>
        <strain evidence="2 3">DSM 16460</strain>
    </source>
</reference>
<sequence length="213" mass="24028">MKVILIHGFFRSDRDMQDMANYLKRENYECYTPNLPLTFNEFDVIVSQVEDLLEAIVKTGLSPGEEIHLVGHSTGGLVIRKLLTDTKYLDAIGRCVLIGTPNRGSQLADLASKIRGYVNIFKTVKSLRKEYLDNIEFQNETGIDIGAIAGNKSKLGFDPLISGENDGFVEVDSVYFPGLRDFKVLPLTHRTIHHDVETFQQVQQFLETGQFKS</sequence>
<dbReference type="SUPFAM" id="SSF53474">
    <property type="entry name" value="alpha/beta-Hydrolases"/>
    <property type="match status" value="1"/>
</dbReference>